<dbReference type="EMBL" id="FZNO01000014">
    <property type="protein sequence ID" value="SNR58820.1"/>
    <property type="molecule type" value="Genomic_DNA"/>
</dbReference>
<dbReference type="Gene3D" id="1.10.10.2840">
    <property type="entry name" value="PucR C-terminal helix-turn-helix domain"/>
    <property type="match status" value="1"/>
</dbReference>
<dbReference type="InterPro" id="IPR042070">
    <property type="entry name" value="PucR_C-HTH_sf"/>
</dbReference>
<gene>
    <name evidence="2" type="ORF">SAMN06272737_11443</name>
</gene>
<dbReference type="AlphaFoldDB" id="A0A238XJD1"/>
<dbReference type="InterPro" id="IPR025736">
    <property type="entry name" value="PucR_C-HTH_dom"/>
</dbReference>
<name>A0A238XJD1_9ACTN</name>
<proteinExistence type="predicted"/>
<evidence type="ECO:0000259" key="1">
    <source>
        <dbReference type="Pfam" id="PF13556"/>
    </source>
</evidence>
<dbReference type="Pfam" id="PF13556">
    <property type="entry name" value="HTH_30"/>
    <property type="match status" value="1"/>
</dbReference>
<keyword evidence="3" id="KW-1185">Reference proteome</keyword>
<dbReference type="PANTHER" id="PTHR33744">
    <property type="entry name" value="CARBOHYDRATE DIACID REGULATOR"/>
    <property type="match status" value="1"/>
</dbReference>
<evidence type="ECO:0000313" key="3">
    <source>
        <dbReference type="Proteomes" id="UP000198403"/>
    </source>
</evidence>
<dbReference type="Proteomes" id="UP000198403">
    <property type="component" value="Unassembled WGS sequence"/>
</dbReference>
<protein>
    <submittedName>
        <fullName evidence="2">PucR C-terminal helix-turn-helix domain-containing protein</fullName>
    </submittedName>
</protein>
<dbReference type="PANTHER" id="PTHR33744:SF17">
    <property type="entry name" value="CONSERVED PROTEIN"/>
    <property type="match status" value="1"/>
</dbReference>
<dbReference type="OrthoDB" id="4534407at2"/>
<dbReference type="RefSeq" id="WP_089337103.1">
    <property type="nucleotide sequence ID" value="NZ_FZNO01000014.1"/>
</dbReference>
<evidence type="ECO:0000313" key="2">
    <source>
        <dbReference type="EMBL" id="SNR58820.1"/>
    </source>
</evidence>
<reference evidence="2 3" key="1">
    <citation type="submission" date="2017-06" db="EMBL/GenBank/DDBJ databases">
        <authorList>
            <person name="Kim H.J."/>
            <person name="Triplett B.A."/>
        </authorList>
    </citation>
    <scope>NUCLEOTIDE SEQUENCE [LARGE SCALE GENOMIC DNA]</scope>
    <source>
        <strain evidence="2 3">DSM 44272</strain>
    </source>
</reference>
<sequence>MRDDLQELVDEVSRLLAAPATLEDADFTLLAFCAHDDSAEGAMDAVRTRSILTRGSPAPTRAWFEEFGIASAEGPLRTPADAAAGILTRLVIPVRHAGRTRGYLWLLDGGRIDPRDTEDVALAAAVDLAADAGRLLAERASSDDDLGRPLSTALTSGPAAEAEAVRVLAAAIGDQLPLVLVALVPGPDGLPDRWRRPGAGAVATVLPDDPAGPVAAVLVPLAGTADLRPAGALAAASLADLPAGSTAGVSEVRRGVGDVRGQWTQARAAARVAGAVPHFSPVAHWAELGAWRPVTELAGPDPVVVPLLADRVLTETAAVFLDCAGSASRAAAALQIHRQTLYYRLSRIEAVTGLDLADGGARLLLHTSLRAALLGP</sequence>
<organism evidence="2 3">
    <name type="scientific">Blastococcus mobilis</name>
    <dbReference type="NCBI Taxonomy" id="1938746"/>
    <lineage>
        <taxon>Bacteria</taxon>
        <taxon>Bacillati</taxon>
        <taxon>Actinomycetota</taxon>
        <taxon>Actinomycetes</taxon>
        <taxon>Geodermatophilales</taxon>
        <taxon>Geodermatophilaceae</taxon>
        <taxon>Blastococcus</taxon>
    </lineage>
</organism>
<feature type="domain" description="PucR C-terminal helix-turn-helix" evidence="1">
    <location>
        <begin position="313"/>
        <end position="371"/>
    </location>
</feature>
<accession>A0A238XJD1</accession>
<dbReference type="InterPro" id="IPR051448">
    <property type="entry name" value="CdaR-like_regulators"/>
</dbReference>